<feature type="region of interest" description="Disordered" evidence="10">
    <location>
        <begin position="340"/>
        <end position="390"/>
    </location>
</feature>
<organism evidence="12 13">
    <name type="scientific">Oryzias latipes</name>
    <name type="common">Japanese rice fish</name>
    <name type="synonym">Japanese killifish</name>
    <dbReference type="NCBI Taxonomy" id="8090"/>
    <lineage>
        <taxon>Eukaryota</taxon>
        <taxon>Metazoa</taxon>
        <taxon>Chordata</taxon>
        <taxon>Craniata</taxon>
        <taxon>Vertebrata</taxon>
        <taxon>Euteleostomi</taxon>
        <taxon>Actinopterygii</taxon>
        <taxon>Neopterygii</taxon>
        <taxon>Teleostei</taxon>
        <taxon>Neoteleostei</taxon>
        <taxon>Acanthomorphata</taxon>
        <taxon>Ovalentaria</taxon>
        <taxon>Atherinomorphae</taxon>
        <taxon>Beloniformes</taxon>
        <taxon>Adrianichthyidae</taxon>
        <taxon>Oryziinae</taxon>
        <taxon>Oryzias</taxon>
    </lineage>
</organism>
<evidence type="ECO:0000256" key="8">
    <source>
        <dbReference type="ARBA" id="ARBA00023098"/>
    </source>
</evidence>
<protein>
    <recommendedName>
        <fullName evidence="3">phospholipase A2</fullName>
        <ecNumber evidence="3">3.1.1.4</ecNumber>
    </recommendedName>
</protein>
<evidence type="ECO:0000256" key="4">
    <source>
        <dbReference type="ARBA" id="ARBA00022525"/>
    </source>
</evidence>
<dbReference type="FunFam" id="1.20.90.10:FF:000002">
    <property type="entry name" value="Phospholipase A2 group III"/>
    <property type="match status" value="1"/>
</dbReference>
<comment type="cofactor">
    <cofactor evidence="1">
        <name>Ca(2+)</name>
        <dbReference type="ChEBI" id="CHEBI:29108"/>
    </cofactor>
</comment>
<dbReference type="AlphaFoldDB" id="A0A3P9IW67"/>
<keyword evidence="4" id="KW-0964">Secreted</keyword>
<feature type="compositionally biased region" description="Low complexity" evidence="10">
    <location>
        <begin position="343"/>
        <end position="358"/>
    </location>
</feature>
<evidence type="ECO:0000313" key="12">
    <source>
        <dbReference type="Ensembl" id="ENSORLP00015024325.1"/>
    </source>
</evidence>
<dbReference type="PANTHER" id="PTHR12253">
    <property type="entry name" value="RH14732P"/>
    <property type="match status" value="1"/>
</dbReference>
<evidence type="ECO:0000256" key="1">
    <source>
        <dbReference type="ARBA" id="ARBA00001913"/>
    </source>
</evidence>
<evidence type="ECO:0000256" key="7">
    <source>
        <dbReference type="ARBA" id="ARBA00022837"/>
    </source>
</evidence>
<dbReference type="Proteomes" id="UP000265200">
    <property type="component" value="Chromosome 12"/>
</dbReference>
<reference evidence="12" key="3">
    <citation type="submission" date="2025-08" db="UniProtKB">
        <authorList>
            <consortium name="Ensembl"/>
        </authorList>
    </citation>
    <scope>IDENTIFICATION</scope>
    <source>
        <strain evidence="12">HSOK</strain>
    </source>
</reference>
<evidence type="ECO:0000313" key="13">
    <source>
        <dbReference type="Proteomes" id="UP000265200"/>
    </source>
</evidence>
<evidence type="ECO:0000256" key="6">
    <source>
        <dbReference type="ARBA" id="ARBA00022801"/>
    </source>
</evidence>
<dbReference type="InterPro" id="IPR016090">
    <property type="entry name" value="PLA2-like_dom"/>
</dbReference>
<keyword evidence="9" id="KW-1015">Disulfide bond</keyword>
<dbReference type="GO" id="GO:0006644">
    <property type="term" value="P:phospholipid metabolic process"/>
    <property type="evidence" value="ECO:0007669"/>
    <property type="project" value="InterPro"/>
</dbReference>
<reference evidence="12" key="4">
    <citation type="submission" date="2025-09" db="UniProtKB">
        <authorList>
            <consortium name="Ensembl"/>
        </authorList>
    </citation>
    <scope>IDENTIFICATION</scope>
    <source>
        <strain evidence="12">HSOK</strain>
    </source>
</reference>
<evidence type="ECO:0000259" key="11">
    <source>
        <dbReference type="Pfam" id="PF05826"/>
    </source>
</evidence>
<dbReference type="InterPro" id="IPR036444">
    <property type="entry name" value="PLipase_A2_dom_sf"/>
</dbReference>
<keyword evidence="7" id="KW-0106">Calcium</keyword>
<evidence type="ECO:0000256" key="3">
    <source>
        <dbReference type="ARBA" id="ARBA00013278"/>
    </source>
</evidence>
<feature type="domain" description="Phospholipase A2-like central" evidence="11">
    <location>
        <begin position="183"/>
        <end position="277"/>
    </location>
</feature>
<feature type="region of interest" description="Disordered" evidence="10">
    <location>
        <begin position="151"/>
        <end position="170"/>
    </location>
</feature>
<keyword evidence="8" id="KW-0443">Lipid metabolism</keyword>
<dbReference type="Ensembl" id="ENSORLT00015008248.1">
    <property type="protein sequence ID" value="ENSORLP00015024325.1"/>
    <property type="gene ID" value="ENSORLG00015004792.1"/>
</dbReference>
<comment type="subcellular location">
    <subcellularLocation>
        <location evidence="2">Secreted</location>
    </subcellularLocation>
</comment>
<evidence type="ECO:0000256" key="10">
    <source>
        <dbReference type="SAM" id="MobiDB-lite"/>
    </source>
</evidence>
<proteinExistence type="predicted"/>
<keyword evidence="5" id="KW-0479">Metal-binding</keyword>
<name>A0A3P9IW67_ORYLA</name>
<reference evidence="12 13" key="2">
    <citation type="submission" date="2017-04" db="EMBL/GenBank/DDBJ databases">
        <title>CpG methylation of centromeres and impact of large insertions on vertebrate speciation.</title>
        <authorList>
            <person name="Ichikawa K."/>
            <person name="Yoshimura J."/>
            <person name="Morishita S."/>
        </authorList>
    </citation>
    <scope>NUCLEOTIDE SEQUENCE</scope>
    <source>
        <strain evidence="12 13">HSOK</strain>
    </source>
</reference>
<dbReference type="GO" id="GO:0004623">
    <property type="term" value="F:phospholipase A2 activity"/>
    <property type="evidence" value="ECO:0007669"/>
    <property type="project" value="UniProtKB-EC"/>
</dbReference>
<evidence type="ECO:0000256" key="5">
    <source>
        <dbReference type="ARBA" id="ARBA00022723"/>
    </source>
</evidence>
<dbReference type="GO" id="GO:0050482">
    <property type="term" value="P:arachidonate secretion"/>
    <property type="evidence" value="ECO:0007669"/>
    <property type="project" value="InterPro"/>
</dbReference>
<dbReference type="SUPFAM" id="SSF48619">
    <property type="entry name" value="Phospholipase A2, PLA2"/>
    <property type="match status" value="1"/>
</dbReference>
<dbReference type="InterPro" id="IPR033113">
    <property type="entry name" value="PLA2_histidine"/>
</dbReference>
<dbReference type="Pfam" id="PF05826">
    <property type="entry name" value="Phospholip_A2_2"/>
    <property type="match status" value="2"/>
</dbReference>
<dbReference type="PROSITE" id="PS00118">
    <property type="entry name" value="PA2_HIS"/>
    <property type="match status" value="1"/>
</dbReference>
<dbReference type="CDD" id="cd04704">
    <property type="entry name" value="PLA2_bee_venom_like"/>
    <property type="match status" value="1"/>
</dbReference>
<accession>A0A3P9IW67</accession>
<dbReference type="GO" id="GO:0046872">
    <property type="term" value="F:metal ion binding"/>
    <property type="evidence" value="ECO:0007669"/>
    <property type="project" value="UniProtKB-KW"/>
</dbReference>
<reference key="1">
    <citation type="journal article" date="2007" name="Nature">
        <title>The medaka draft genome and insights into vertebrate genome evolution.</title>
        <authorList>
            <person name="Kasahara M."/>
            <person name="Naruse K."/>
            <person name="Sasaki S."/>
            <person name="Nakatani Y."/>
            <person name="Qu W."/>
            <person name="Ahsan B."/>
            <person name="Yamada T."/>
            <person name="Nagayasu Y."/>
            <person name="Doi K."/>
            <person name="Kasai Y."/>
            <person name="Jindo T."/>
            <person name="Kobayashi D."/>
            <person name="Shimada A."/>
            <person name="Toyoda A."/>
            <person name="Kuroki Y."/>
            <person name="Fujiyama A."/>
            <person name="Sasaki T."/>
            <person name="Shimizu A."/>
            <person name="Asakawa S."/>
            <person name="Shimizu N."/>
            <person name="Hashimoto S."/>
            <person name="Yang J."/>
            <person name="Lee Y."/>
            <person name="Matsushima K."/>
            <person name="Sugano S."/>
            <person name="Sakaizumi M."/>
            <person name="Narita T."/>
            <person name="Ohishi K."/>
            <person name="Haga S."/>
            <person name="Ohta F."/>
            <person name="Nomoto H."/>
            <person name="Nogata K."/>
            <person name="Morishita T."/>
            <person name="Endo T."/>
            <person name="Shin-I T."/>
            <person name="Takeda H."/>
            <person name="Morishita S."/>
            <person name="Kohara Y."/>
        </authorList>
    </citation>
    <scope>NUCLEOTIDE SEQUENCE [LARGE SCALE GENOMIC DNA]</scope>
    <source>
        <strain>Hd-rR</strain>
    </source>
</reference>
<keyword evidence="6" id="KW-0378">Hydrolase</keyword>
<sequence length="566" mass="62726">MLAPPSSSSSIFNNLQFHSDSSSAAASILRCAMTRAAALLSLILASSLLHARASILCTWTKVSPNDEVHYAFLQSDLRSTPPALRLHHSAWSARRALLACAWSDDAAVVQSFLSRCRQRPQDFSDHPNRLLHSLLEGVECAPLEALRSGGLAERRQRRHPRSVRGDDGGSEVSAHLRVKRGFIVPGTLWCGSGNKAPSFEDLGVFSDTDSCCREHDQCQHTILSFQSEFGVFNSNIFTMSHCDCDDRFHSCLKEANDSISDVVGYTFFNLLKMHCFTFSHRLQCAKRNWFGMCKETQMALYADVHPPTLYETTPPEDCLNITCSNISFTVPAEQKVSTLAPQTDLSTTTATSTFPTSSRDFPSITSPAKPMSPLSKGTAGEPTGSGHGTNDLGNALPVKLPTVVQQHANVTEKQMDCGIYRELDECKMKILPQQVKYGLINTKAGTLYHCNCTARLFQTLAQQRSLAEVEMLLLSYVSQSCFLFQDCTPANTCPAVEVKATLQKGDSEEGLQRHLQALQLKVRRPKTSRAARKDRPVRLFKLCIRKTRPRQARKGRRAGQKMQPPE</sequence>
<feature type="domain" description="Phospholipase A2-like central" evidence="11">
    <location>
        <begin position="419"/>
        <end position="482"/>
    </location>
</feature>
<dbReference type="EC" id="3.1.1.4" evidence="3"/>
<evidence type="ECO:0000256" key="2">
    <source>
        <dbReference type="ARBA" id="ARBA00004613"/>
    </source>
</evidence>
<evidence type="ECO:0000256" key="9">
    <source>
        <dbReference type="ARBA" id="ARBA00023157"/>
    </source>
</evidence>
<dbReference type="Gene3D" id="1.20.90.10">
    <property type="entry name" value="Phospholipase A2 domain"/>
    <property type="match status" value="2"/>
</dbReference>
<dbReference type="GO" id="GO:0005576">
    <property type="term" value="C:extracellular region"/>
    <property type="evidence" value="ECO:0007669"/>
    <property type="project" value="UniProtKB-SubCell"/>
</dbReference>